<sequence>MNSSTMQMDRPKGLKLSDLLVTILLSLVIGVVYHFWGSVNDLFKPLFFQADELMYGMWFLASTLAALLIRKPGVALLAEVAAAHVEILFGSEWGLQLAIYGVAQGLAAELIFALFRYRKFSMGVAALAGMASGLGSFLVDVYYGYVTDYSTWMIVLKYVMRLISSAVLAGYLAYALTKALEATGVTQLLRPVTAKDYEALDHD</sequence>
<dbReference type="Pfam" id="PF09819">
    <property type="entry name" value="ABC_cobalt"/>
    <property type="match status" value="1"/>
</dbReference>
<keyword evidence="1" id="KW-0812">Transmembrane</keyword>
<feature type="transmembrane region" description="Helical" evidence="1">
    <location>
        <begin position="97"/>
        <end position="117"/>
    </location>
</feature>
<protein>
    <submittedName>
        <fullName evidence="2">Thiamine ABC transporter permease</fullName>
    </submittedName>
</protein>
<feature type="transmembrane region" description="Helical" evidence="1">
    <location>
        <begin position="16"/>
        <end position="33"/>
    </location>
</feature>
<reference evidence="2 3" key="1">
    <citation type="submission" date="2016-11" db="EMBL/GenBank/DDBJ databases">
        <title>Paenibacillus species isolates.</title>
        <authorList>
            <person name="Beno S.M."/>
        </authorList>
    </citation>
    <scope>NUCLEOTIDE SEQUENCE [LARGE SCALE GENOMIC DNA]</scope>
    <source>
        <strain evidence="2 3">FSL R5-0378</strain>
    </source>
</reference>
<keyword evidence="1" id="KW-1133">Transmembrane helix</keyword>
<dbReference type="InterPro" id="IPR017195">
    <property type="entry name" value="ABC_thiamin-permease_prd"/>
</dbReference>
<feature type="transmembrane region" description="Helical" evidence="1">
    <location>
        <begin position="124"/>
        <end position="146"/>
    </location>
</feature>
<organism evidence="2 3">
    <name type="scientific">Paenibacillus rhizosphaerae</name>
    <dbReference type="NCBI Taxonomy" id="297318"/>
    <lineage>
        <taxon>Bacteria</taxon>
        <taxon>Bacillati</taxon>
        <taxon>Bacillota</taxon>
        <taxon>Bacilli</taxon>
        <taxon>Bacillales</taxon>
        <taxon>Paenibacillaceae</taxon>
        <taxon>Paenibacillus</taxon>
    </lineage>
</organism>
<proteinExistence type="predicted"/>
<feature type="transmembrane region" description="Helical" evidence="1">
    <location>
        <begin position="158"/>
        <end position="177"/>
    </location>
</feature>
<dbReference type="AlphaFoldDB" id="A0A1R1EEY3"/>
<dbReference type="STRING" id="297318.BK138_27210"/>
<evidence type="ECO:0000256" key="1">
    <source>
        <dbReference type="SAM" id="Phobius"/>
    </source>
</evidence>
<dbReference type="Proteomes" id="UP000187172">
    <property type="component" value="Unassembled WGS sequence"/>
</dbReference>
<dbReference type="PIRSF" id="PIRSF037394">
    <property type="entry name" value="ABC_thiamine-permease_YkoE_prd"/>
    <property type="match status" value="1"/>
</dbReference>
<name>A0A1R1EEY3_9BACL</name>
<keyword evidence="3" id="KW-1185">Reference proteome</keyword>
<evidence type="ECO:0000313" key="3">
    <source>
        <dbReference type="Proteomes" id="UP000187172"/>
    </source>
</evidence>
<dbReference type="RefSeq" id="WP_076174107.1">
    <property type="nucleotide sequence ID" value="NZ_MRTP01000011.1"/>
</dbReference>
<evidence type="ECO:0000313" key="2">
    <source>
        <dbReference type="EMBL" id="OMF50312.1"/>
    </source>
</evidence>
<accession>A0A1R1EEY3</accession>
<keyword evidence="1" id="KW-0472">Membrane</keyword>
<gene>
    <name evidence="2" type="ORF">BK138_27210</name>
</gene>
<comment type="caution">
    <text evidence="2">The sequence shown here is derived from an EMBL/GenBank/DDBJ whole genome shotgun (WGS) entry which is preliminary data.</text>
</comment>
<dbReference type="EMBL" id="MRTP01000011">
    <property type="protein sequence ID" value="OMF50312.1"/>
    <property type="molecule type" value="Genomic_DNA"/>
</dbReference>